<feature type="transmembrane region" description="Helical" evidence="1">
    <location>
        <begin position="20"/>
        <end position="47"/>
    </location>
</feature>
<organism evidence="2 3">
    <name type="scientific">Vibrio vulnificus</name>
    <dbReference type="NCBI Taxonomy" id="672"/>
    <lineage>
        <taxon>Bacteria</taxon>
        <taxon>Pseudomonadati</taxon>
        <taxon>Pseudomonadota</taxon>
        <taxon>Gammaproteobacteria</taxon>
        <taxon>Vibrionales</taxon>
        <taxon>Vibrionaceae</taxon>
        <taxon>Vibrio</taxon>
    </lineage>
</organism>
<name>A0AAN1PWT1_VIBVL</name>
<dbReference type="AlphaFoldDB" id="A0AAN1PWT1"/>
<proteinExistence type="predicted"/>
<accession>A0AAN1PWT1</accession>
<dbReference type="RefSeq" id="WP_118895391.1">
    <property type="nucleotide sequence ID" value="NZ_CP019292.1"/>
</dbReference>
<dbReference type="NCBIfam" id="NF038220">
    <property type="entry name" value="IcmT_TraK"/>
    <property type="match status" value="1"/>
</dbReference>
<keyword evidence="1" id="KW-0812">Transmembrane</keyword>
<protein>
    <submittedName>
        <fullName evidence="2">Uncharacterized protein</fullName>
    </submittedName>
</protein>
<keyword evidence="1" id="KW-1133">Transmembrane helix</keyword>
<evidence type="ECO:0000256" key="1">
    <source>
        <dbReference type="SAM" id="Phobius"/>
    </source>
</evidence>
<evidence type="ECO:0000313" key="3">
    <source>
        <dbReference type="Proteomes" id="UP000263418"/>
    </source>
</evidence>
<reference evidence="2 3" key="1">
    <citation type="submission" date="2017-03" db="EMBL/GenBank/DDBJ databases">
        <title>Complete Genome Sequence of Vibrio vulnificus FORC_053.</title>
        <authorList>
            <consortium name="Food-borne Pathogen Omics Research Center"/>
            <person name="Chung H.Y."/>
            <person name="Na E.J."/>
            <person name="Song J.S."/>
            <person name="Kim H."/>
            <person name="Lee J.-H."/>
            <person name="Ryu S."/>
            <person name="Choi S.H."/>
        </authorList>
    </citation>
    <scope>NUCLEOTIDE SEQUENCE [LARGE SCALE GENOMIC DNA]</scope>
    <source>
        <strain evidence="2 3">FORC_053</strain>
    </source>
</reference>
<dbReference type="EMBL" id="CP019292">
    <property type="protein sequence ID" value="AXX63772.1"/>
    <property type="molecule type" value="Genomic_DNA"/>
</dbReference>
<dbReference type="InterPro" id="IPR047756">
    <property type="entry name" value="IcmT-like"/>
</dbReference>
<keyword evidence="1" id="KW-0472">Membrane</keyword>
<dbReference type="Proteomes" id="UP000263418">
    <property type="component" value="Chromosome 3"/>
</dbReference>
<evidence type="ECO:0000313" key="2">
    <source>
        <dbReference type="EMBL" id="AXX63772.1"/>
    </source>
</evidence>
<gene>
    <name evidence="2" type="ORF">FORC53_5433</name>
</gene>
<sequence>MYQHANKKVKFLVFDGLISIPFLFLMLSPSWVMLGIVLAISFALLYLSSKGMDLHMLFRKLRTMMIGNRRYNRPPNRKLI</sequence>